<evidence type="ECO:0000256" key="1">
    <source>
        <dbReference type="SAM" id="MobiDB-lite"/>
    </source>
</evidence>
<dbReference type="EMBL" id="VSSQ01003692">
    <property type="protein sequence ID" value="MPM21900.1"/>
    <property type="molecule type" value="Genomic_DNA"/>
</dbReference>
<proteinExistence type="predicted"/>
<gene>
    <name evidence="2" type="ORF">SDC9_68350</name>
</gene>
<accession>A0A644Y075</accession>
<name>A0A644Y075_9ZZZZ</name>
<dbReference type="AlphaFoldDB" id="A0A644Y075"/>
<feature type="region of interest" description="Disordered" evidence="1">
    <location>
        <begin position="46"/>
        <end position="102"/>
    </location>
</feature>
<protein>
    <submittedName>
        <fullName evidence="2">Uncharacterized protein</fullName>
    </submittedName>
</protein>
<reference evidence="2" key="1">
    <citation type="submission" date="2019-08" db="EMBL/GenBank/DDBJ databases">
        <authorList>
            <person name="Kucharzyk K."/>
            <person name="Murdoch R.W."/>
            <person name="Higgins S."/>
            <person name="Loffler F."/>
        </authorList>
    </citation>
    <scope>NUCLEOTIDE SEQUENCE</scope>
</reference>
<evidence type="ECO:0000313" key="2">
    <source>
        <dbReference type="EMBL" id="MPM21900.1"/>
    </source>
</evidence>
<comment type="caution">
    <text evidence="2">The sequence shown here is derived from an EMBL/GenBank/DDBJ whole genome shotgun (WGS) entry which is preliminary data.</text>
</comment>
<organism evidence="2">
    <name type="scientific">bioreactor metagenome</name>
    <dbReference type="NCBI Taxonomy" id="1076179"/>
    <lineage>
        <taxon>unclassified sequences</taxon>
        <taxon>metagenomes</taxon>
        <taxon>ecological metagenomes</taxon>
    </lineage>
</organism>
<sequence>MGGAESVKEVQERHPAFNGSKVCDGAEVHDLLRVGGGEHGKAGLATGHDIRMIPENGESVGGDGTGGAVDDARQQFTSDLQHVGDHKQQALRGRKGSGQSACGEGAVKSTRCAALGLHFSDVCGLAKNILAAIGCPDISKLCHDG</sequence>